<dbReference type="AlphaFoldDB" id="A0A1G9RY43"/>
<organism evidence="2 3">
    <name type="scientific">Pedobacter steynii</name>
    <dbReference type="NCBI Taxonomy" id="430522"/>
    <lineage>
        <taxon>Bacteria</taxon>
        <taxon>Pseudomonadati</taxon>
        <taxon>Bacteroidota</taxon>
        <taxon>Sphingobacteriia</taxon>
        <taxon>Sphingobacteriales</taxon>
        <taxon>Sphingobacteriaceae</taxon>
        <taxon>Pedobacter</taxon>
    </lineage>
</organism>
<dbReference type="RefSeq" id="WP_074606080.1">
    <property type="nucleotide sequence ID" value="NZ_FNGY01000003.1"/>
</dbReference>
<name>A0A1G9RY43_9SPHI</name>
<reference evidence="3" key="1">
    <citation type="submission" date="2016-10" db="EMBL/GenBank/DDBJ databases">
        <authorList>
            <person name="Varghese N."/>
            <person name="Submissions S."/>
        </authorList>
    </citation>
    <scope>NUCLEOTIDE SEQUENCE [LARGE SCALE GENOMIC DNA]</scope>
    <source>
        <strain evidence="3">DSM 19110</strain>
    </source>
</reference>
<evidence type="ECO:0008006" key="4">
    <source>
        <dbReference type="Google" id="ProtNLM"/>
    </source>
</evidence>
<gene>
    <name evidence="2" type="ORF">SAMN05421820_103397</name>
</gene>
<dbReference type="SUPFAM" id="SSF56925">
    <property type="entry name" value="OMPA-like"/>
    <property type="match status" value="1"/>
</dbReference>
<protein>
    <recommendedName>
        <fullName evidence="4">Outer membrane protein beta-barrel domain-containing protein</fullName>
    </recommendedName>
</protein>
<dbReference type="Proteomes" id="UP000183200">
    <property type="component" value="Unassembled WGS sequence"/>
</dbReference>
<evidence type="ECO:0000313" key="2">
    <source>
        <dbReference type="EMBL" id="SDM27947.1"/>
    </source>
</evidence>
<dbReference type="InterPro" id="IPR011250">
    <property type="entry name" value="OMP/PagP_B-barrel"/>
</dbReference>
<dbReference type="EMBL" id="FNGY01000003">
    <property type="protein sequence ID" value="SDM27947.1"/>
    <property type="molecule type" value="Genomic_DNA"/>
</dbReference>
<feature type="chain" id="PRO_5010374032" description="Outer membrane protein beta-barrel domain-containing protein" evidence="1">
    <location>
        <begin position="21"/>
        <end position="180"/>
    </location>
</feature>
<proteinExistence type="predicted"/>
<sequence length="180" mass="19684">MKKILLAIALFTAASMTVMAQNKNNKSFSDSTSNKMISKFKISIGLDEGIPVGHISKYSSFVMGASVQGEYLPLKELGITLSANYVYYLGKDGEDGLSMLPVMGGVNFYITPKVFLSGQVGAAWYINKGSEKDTYFTYAQGIGFMASKRISLLAKYEGINVGTSRTYSFAGLRVAYNFYK</sequence>
<keyword evidence="1" id="KW-0732">Signal</keyword>
<feature type="signal peptide" evidence="1">
    <location>
        <begin position="1"/>
        <end position="20"/>
    </location>
</feature>
<evidence type="ECO:0000313" key="3">
    <source>
        <dbReference type="Proteomes" id="UP000183200"/>
    </source>
</evidence>
<accession>A0A1G9RY43</accession>
<evidence type="ECO:0000256" key="1">
    <source>
        <dbReference type="SAM" id="SignalP"/>
    </source>
</evidence>
<keyword evidence="3" id="KW-1185">Reference proteome</keyword>